<organism evidence="1 2">
    <name type="scientific">Aggregatibacter actinomycetemcomitans serotype e str. SC1083</name>
    <dbReference type="NCBI Taxonomy" id="907488"/>
    <lineage>
        <taxon>Bacteria</taxon>
        <taxon>Pseudomonadati</taxon>
        <taxon>Pseudomonadota</taxon>
        <taxon>Gammaproteobacteria</taxon>
        <taxon>Pasteurellales</taxon>
        <taxon>Pasteurellaceae</taxon>
        <taxon>Aggregatibacter</taxon>
    </lineage>
</organism>
<accession>G4A9L3</accession>
<reference evidence="1 2" key="1">
    <citation type="submission" date="2010-10" db="EMBL/GenBank/DDBJ databases">
        <authorList>
            <person name="Chen C."/>
            <person name="Kittichotirat W."/>
            <person name="Asikainen S."/>
            <person name="Bumgarner R."/>
        </authorList>
    </citation>
    <scope>NUCLEOTIDE SEQUENCE [LARGE SCALE GENOMIC DNA]</scope>
    <source>
        <strain evidence="1 2">SC1083</strain>
    </source>
</reference>
<sequence length="37" mass="4194">MNIKFLKVRWILAKEIKKNRFATVTGGLVRAYSGGVQ</sequence>
<dbReference type="AlphaFoldDB" id="G4A9L3"/>
<gene>
    <name evidence="1" type="ORF">SC1083_1529</name>
</gene>
<name>G4A9L3_AGGAC</name>
<dbReference type="Proteomes" id="UP000005508">
    <property type="component" value="Unassembled WGS sequence"/>
</dbReference>
<comment type="caution">
    <text evidence="1">The sequence shown here is derived from an EMBL/GenBank/DDBJ whole genome shotgun (WGS) entry which is preliminary data.</text>
</comment>
<proteinExistence type="predicted"/>
<protein>
    <submittedName>
        <fullName evidence="1">Uncharacterized protein</fullName>
    </submittedName>
</protein>
<evidence type="ECO:0000313" key="1">
    <source>
        <dbReference type="EMBL" id="EGY33299.1"/>
    </source>
</evidence>
<dbReference type="PATRIC" id="fig|907488.3.peg.1497"/>
<evidence type="ECO:0000313" key="2">
    <source>
        <dbReference type="Proteomes" id="UP000005508"/>
    </source>
</evidence>
<dbReference type="EMBL" id="AEJM01000032">
    <property type="protein sequence ID" value="EGY33299.1"/>
    <property type="molecule type" value="Genomic_DNA"/>
</dbReference>